<protein>
    <submittedName>
        <fullName evidence="2">Protein-glutamine gamma-glutamyltransferase</fullName>
        <ecNumber evidence="2">2.3.2.13</ecNumber>
    </submittedName>
</protein>
<dbReference type="Proteomes" id="UP000315700">
    <property type="component" value="Chromosome"/>
</dbReference>
<dbReference type="GO" id="GO:0003810">
    <property type="term" value="F:protein-glutamine gamma-glutamyltransferase activity"/>
    <property type="evidence" value="ECO:0007669"/>
    <property type="project" value="UniProtKB-EC"/>
</dbReference>
<dbReference type="RefSeq" id="WP_145030965.1">
    <property type="nucleotide sequence ID" value="NZ_CP036271.1"/>
</dbReference>
<dbReference type="PANTHER" id="PTHR33490:SF1">
    <property type="entry name" value="SLL1233 PROTEIN"/>
    <property type="match status" value="1"/>
</dbReference>
<keyword evidence="2" id="KW-0012">Acyltransferase</keyword>
<keyword evidence="3" id="KW-1185">Reference proteome</keyword>
<dbReference type="AlphaFoldDB" id="A0A517SGC5"/>
<dbReference type="EC" id="2.3.2.13" evidence="2"/>
<dbReference type="KEGG" id="ccos:Pan44_32280"/>
<dbReference type="SMART" id="SM00460">
    <property type="entry name" value="TGc"/>
    <property type="match status" value="1"/>
</dbReference>
<evidence type="ECO:0000313" key="3">
    <source>
        <dbReference type="Proteomes" id="UP000315700"/>
    </source>
</evidence>
<organism evidence="2 3">
    <name type="scientific">Caulifigura coniformis</name>
    <dbReference type="NCBI Taxonomy" id="2527983"/>
    <lineage>
        <taxon>Bacteria</taxon>
        <taxon>Pseudomonadati</taxon>
        <taxon>Planctomycetota</taxon>
        <taxon>Planctomycetia</taxon>
        <taxon>Planctomycetales</taxon>
        <taxon>Planctomycetaceae</taxon>
        <taxon>Caulifigura</taxon>
    </lineage>
</organism>
<reference evidence="2 3" key="1">
    <citation type="submission" date="2019-02" db="EMBL/GenBank/DDBJ databases">
        <title>Deep-cultivation of Planctomycetes and their phenomic and genomic characterization uncovers novel biology.</title>
        <authorList>
            <person name="Wiegand S."/>
            <person name="Jogler M."/>
            <person name="Boedeker C."/>
            <person name="Pinto D."/>
            <person name="Vollmers J."/>
            <person name="Rivas-Marin E."/>
            <person name="Kohn T."/>
            <person name="Peeters S.H."/>
            <person name="Heuer A."/>
            <person name="Rast P."/>
            <person name="Oberbeckmann S."/>
            <person name="Bunk B."/>
            <person name="Jeske O."/>
            <person name="Meyerdierks A."/>
            <person name="Storesund J.E."/>
            <person name="Kallscheuer N."/>
            <person name="Luecker S."/>
            <person name="Lage O.M."/>
            <person name="Pohl T."/>
            <person name="Merkel B.J."/>
            <person name="Hornburger P."/>
            <person name="Mueller R.-W."/>
            <person name="Bruemmer F."/>
            <person name="Labrenz M."/>
            <person name="Spormann A.M."/>
            <person name="Op den Camp H."/>
            <person name="Overmann J."/>
            <person name="Amann R."/>
            <person name="Jetten M.S.M."/>
            <person name="Mascher T."/>
            <person name="Medema M.H."/>
            <person name="Devos D.P."/>
            <person name="Kaster A.-K."/>
            <person name="Ovreas L."/>
            <person name="Rohde M."/>
            <person name="Galperin M.Y."/>
            <person name="Jogler C."/>
        </authorList>
    </citation>
    <scope>NUCLEOTIDE SEQUENCE [LARGE SCALE GENOMIC DNA]</scope>
    <source>
        <strain evidence="2 3">Pan44</strain>
    </source>
</reference>
<proteinExistence type="predicted"/>
<name>A0A517SGC5_9PLAN</name>
<dbReference type="InterPro" id="IPR013589">
    <property type="entry name" value="Bac_transglu_N"/>
</dbReference>
<dbReference type="SUPFAM" id="SSF54001">
    <property type="entry name" value="Cysteine proteinases"/>
    <property type="match status" value="1"/>
</dbReference>
<accession>A0A517SGC5</accession>
<dbReference type="InterPro" id="IPR038765">
    <property type="entry name" value="Papain-like_cys_pep_sf"/>
</dbReference>
<dbReference type="EMBL" id="CP036271">
    <property type="protein sequence ID" value="QDT55186.1"/>
    <property type="molecule type" value="Genomic_DNA"/>
</dbReference>
<dbReference type="Gene3D" id="3.10.620.30">
    <property type="match status" value="1"/>
</dbReference>
<dbReference type="PANTHER" id="PTHR33490">
    <property type="entry name" value="BLR5614 PROTEIN-RELATED"/>
    <property type="match status" value="1"/>
</dbReference>
<sequence>MLVRVDHTLDYLYSREVFCEPVTIRLRPRDDPFQTLRRWDCTIDPQPAGVSDFRDLDGNLIRRVWFEGLTDHLRIQSSIEVETLCSDPFQYLLASEAAVIPIRLDAIEQTLAATYSRPGTLSPRIAELANDLQRQAGKQTTRFLPALAAHLHATIAFVVRPSGDPWPAEKTLAERTGSCRDIAVLFCEVCRASGLPARFVSGYAVDPDHAGCHHLHAWCEVYLPGAGWRGFDPTLGLAVADRHVALASSRLPALAAPTSGIFRGTGVTSELQAHVNILTDS</sequence>
<dbReference type="InterPro" id="IPR002931">
    <property type="entry name" value="Transglutaminase-like"/>
</dbReference>
<dbReference type="Pfam" id="PF01841">
    <property type="entry name" value="Transglut_core"/>
    <property type="match status" value="1"/>
</dbReference>
<dbReference type="OrthoDB" id="9787782at2"/>
<feature type="domain" description="Transglutaminase-like" evidence="1">
    <location>
        <begin position="171"/>
        <end position="235"/>
    </location>
</feature>
<evidence type="ECO:0000313" key="2">
    <source>
        <dbReference type="EMBL" id="QDT55186.1"/>
    </source>
</evidence>
<dbReference type="Pfam" id="PF08379">
    <property type="entry name" value="Bact_transglu_N"/>
    <property type="match status" value="1"/>
</dbReference>
<keyword evidence="2" id="KW-0808">Transferase</keyword>
<dbReference type="InParanoid" id="A0A517SGC5"/>
<evidence type="ECO:0000259" key="1">
    <source>
        <dbReference type="SMART" id="SM00460"/>
    </source>
</evidence>
<gene>
    <name evidence="2" type="primary">tgpA_1</name>
    <name evidence="2" type="ORF">Pan44_32280</name>
</gene>